<evidence type="ECO:0000259" key="7">
    <source>
        <dbReference type="Pfam" id="PF10035"/>
    </source>
</evidence>
<feature type="transmembrane region" description="Helical" evidence="6">
    <location>
        <begin position="152"/>
        <end position="179"/>
    </location>
</feature>
<name>C0CGR5_BLAHS</name>
<dbReference type="Proteomes" id="UP000003100">
    <property type="component" value="Unassembled WGS sequence"/>
</dbReference>
<gene>
    <name evidence="8" type="ORF">RUMHYD_00028</name>
</gene>
<keyword evidence="4 6" id="KW-1133">Transmembrane helix</keyword>
<evidence type="ECO:0000256" key="2">
    <source>
        <dbReference type="ARBA" id="ARBA00022475"/>
    </source>
</evidence>
<evidence type="ECO:0000313" key="9">
    <source>
        <dbReference type="Proteomes" id="UP000003100"/>
    </source>
</evidence>
<comment type="subcellular location">
    <subcellularLocation>
        <location evidence="1">Cell membrane</location>
        <topology evidence="1">Multi-pass membrane protein</topology>
    </subcellularLocation>
</comment>
<dbReference type="GeneID" id="86821205"/>
<dbReference type="PANTHER" id="PTHR33545:SF5">
    <property type="entry name" value="UPF0750 MEMBRANE PROTEIN YITT"/>
    <property type="match status" value="1"/>
</dbReference>
<feature type="transmembrane region" description="Helical" evidence="6">
    <location>
        <begin position="78"/>
        <end position="101"/>
    </location>
</feature>
<reference evidence="8 9" key="1">
    <citation type="submission" date="2009-01" db="EMBL/GenBank/DDBJ databases">
        <authorList>
            <person name="Fulton L."/>
            <person name="Clifton S."/>
            <person name="Fulton B."/>
            <person name="Xu J."/>
            <person name="Minx P."/>
            <person name="Pepin K.H."/>
            <person name="Johnson M."/>
            <person name="Bhonagiri V."/>
            <person name="Nash W.E."/>
            <person name="Mardis E.R."/>
            <person name="Wilson R.K."/>
        </authorList>
    </citation>
    <scope>NUCLEOTIDE SEQUENCE [LARGE SCALE GENOMIC DNA]</scope>
    <source>
        <strain evidence="9">DSM 10507 / JCM 14656 / S5a33</strain>
    </source>
</reference>
<dbReference type="Gene3D" id="3.30.70.120">
    <property type="match status" value="1"/>
</dbReference>
<organism evidence="8 9">
    <name type="scientific">Blautia hydrogenotrophica (strain DSM 10507 / JCM 14656 / S5a33)</name>
    <name type="common">Ruminococcus hydrogenotrophicus</name>
    <dbReference type="NCBI Taxonomy" id="476272"/>
    <lineage>
        <taxon>Bacteria</taxon>
        <taxon>Bacillati</taxon>
        <taxon>Bacillota</taxon>
        <taxon>Clostridia</taxon>
        <taxon>Lachnospirales</taxon>
        <taxon>Lachnospiraceae</taxon>
        <taxon>Blautia</taxon>
    </lineage>
</organism>
<protein>
    <recommendedName>
        <fullName evidence="7">DUF2179 domain-containing protein</fullName>
    </recommendedName>
</protein>
<dbReference type="AlphaFoldDB" id="C0CGR5"/>
<feature type="transmembrane region" description="Helical" evidence="6">
    <location>
        <begin position="107"/>
        <end position="131"/>
    </location>
</feature>
<keyword evidence="2" id="KW-1003">Cell membrane</keyword>
<dbReference type="InterPro" id="IPR051461">
    <property type="entry name" value="UPF0750_membrane"/>
</dbReference>
<evidence type="ECO:0000256" key="3">
    <source>
        <dbReference type="ARBA" id="ARBA00022692"/>
    </source>
</evidence>
<dbReference type="HOGENOM" id="CLU_063199_1_1_9"/>
<dbReference type="EMBL" id="ACBZ01000002">
    <property type="protein sequence ID" value="EEG50971.1"/>
    <property type="molecule type" value="Genomic_DNA"/>
</dbReference>
<keyword evidence="9" id="KW-1185">Reference proteome</keyword>
<keyword evidence="5 6" id="KW-0472">Membrane</keyword>
<dbReference type="eggNOG" id="COG1284">
    <property type="taxonomic scope" value="Bacteria"/>
</dbReference>
<dbReference type="InterPro" id="IPR019264">
    <property type="entry name" value="DUF2179"/>
</dbReference>
<sequence length="290" mass="32516">MEKIPFRKPLMLIVGCLLCSIATNWVAIPNGFAVTGVTGLSMTLSKFIGVNYALIYYGITLLILFITWLTLGKKDMSNIVILSVMYPAVLWILNLVDIKIIFQEKLIAVACFGVIYGLGAGIPYRLGYSYGGSDTLAKILKKCIFKTTDLKNVMLAIECAIMLIMLTAFSLDIVAYSFVGELIFINCMNHIVFNLGPKLYEVQLIGTDMGNIEDFIINKIQKSVTIANVIGGYTRKEKIQMDCVCNSKEYIQLRNFIKNEKSDCFIKVVPLVHVFGENKDFHKLNDENIE</sequence>
<evidence type="ECO:0000256" key="4">
    <source>
        <dbReference type="ARBA" id="ARBA00022989"/>
    </source>
</evidence>
<dbReference type="PATRIC" id="fig|476272.21.peg.3034"/>
<reference evidence="8 9" key="2">
    <citation type="submission" date="2009-02" db="EMBL/GenBank/DDBJ databases">
        <title>Draft genome sequence of Blautia hydrogenotrophica DSM 10507 (Ruminococcus hydrogenotrophicus DSM 10507).</title>
        <authorList>
            <person name="Sudarsanam P."/>
            <person name="Ley R."/>
            <person name="Guruge J."/>
            <person name="Turnbaugh P.J."/>
            <person name="Mahowald M."/>
            <person name="Liep D."/>
            <person name="Gordon J."/>
        </authorList>
    </citation>
    <scope>NUCLEOTIDE SEQUENCE [LARGE SCALE GENOMIC DNA]</scope>
    <source>
        <strain evidence="9">DSM 10507 / JCM 14656 / S5a33</strain>
    </source>
</reference>
<accession>C0CGR5</accession>
<feature type="domain" description="DUF2179" evidence="7">
    <location>
        <begin position="223"/>
        <end position="276"/>
    </location>
</feature>
<dbReference type="PANTHER" id="PTHR33545">
    <property type="entry name" value="UPF0750 MEMBRANE PROTEIN YITT-RELATED"/>
    <property type="match status" value="1"/>
</dbReference>
<evidence type="ECO:0000256" key="6">
    <source>
        <dbReference type="SAM" id="Phobius"/>
    </source>
</evidence>
<keyword evidence="3 6" id="KW-0812">Transmembrane</keyword>
<evidence type="ECO:0000256" key="1">
    <source>
        <dbReference type="ARBA" id="ARBA00004651"/>
    </source>
</evidence>
<dbReference type="Pfam" id="PF10035">
    <property type="entry name" value="DUF2179"/>
    <property type="match status" value="1"/>
</dbReference>
<proteinExistence type="predicted"/>
<comment type="caution">
    <text evidence="8">The sequence shown here is derived from an EMBL/GenBank/DDBJ whole genome shotgun (WGS) entry which is preliminary data.</text>
</comment>
<dbReference type="RefSeq" id="WP_005944599.1">
    <property type="nucleotide sequence ID" value="NZ_CP136423.1"/>
</dbReference>
<dbReference type="InterPro" id="IPR015867">
    <property type="entry name" value="N-reg_PII/ATP_PRibTrfase_C"/>
</dbReference>
<dbReference type="GO" id="GO:0005886">
    <property type="term" value="C:plasma membrane"/>
    <property type="evidence" value="ECO:0007669"/>
    <property type="project" value="UniProtKB-SubCell"/>
</dbReference>
<dbReference type="InterPro" id="IPR003740">
    <property type="entry name" value="YitT"/>
</dbReference>
<evidence type="ECO:0000313" key="8">
    <source>
        <dbReference type="EMBL" id="EEG50971.1"/>
    </source>
</evidence>
<evidence type="ECO:0000256" key="5">
    <source>
        <dbReference type="ARBA" id="ARBA00023136"/>
    </source>
</evidence>
<dbReference type="Pfam" id="PF02588">
    <property type="entry name" value="YitT_membrane"/>
    <property type="match status" value="1"/>
</dbReference>
<feature type="transmembrane region" description="Helical" evidence="6">
    <location>
        <begin position="49"/>
        <end position="71"/>
    </location>
</feature>